<evidence type="ECO:0000313" key="6">
    <source>
        <dbReference type="EMBL" id="PSV94928.1"/>
    </source>
</evidence>
<evidence type="ECO:0000313" key="8">
    <source>
        <dbReference type="Proteomes" id="UP000241190"/>
    </source>
</evidence>
<dbReference type="InterPro" id="IPR023380">
    <property type="entry name" value="DsbB-like_sf"/>
</dbReference>
<sequence>MNNQLINRLNILGLLGITAILATGSVIQLVFHELPCPLCLLQRVGFMMVMFGFMLNILFGPQQPHYGIILFGALFGAAAALRQVSLHLLPNDLGYGSPLLGMHYYTWAFVIFMMTIIGVAALLCLWRPEKNPSNYHVKSMGKLVCYLAVAVVIINIVSTFIMTGPHVTPADPHSYWLLDQFKK</sequence>
<feature type="transmembrane region" description="Helical" evidence="5">
    <location>
        <begin position="66"/>
        <end position="84"/>
    </location>
</feature>
<evidence type="ECO:0000313" key="9">
    <source>
        <dbReference type="Proteomes" id="UP000241954"/>
    </source>
</evidence>
<evidence type="ECO:0000256" key="3">
    <source>
        <dbReference type="ARBA" id="ARBA00022989"/>
    </source>
</evidence>
<dbReference type="GO" id="GO:0015035">
    <property type="term" value="F:protein-disulfide reductase activity"/>
    <property type="evidence" value="ECO:0007669"/>
    <property type="project" value="InterPro"/>
</dbReference>
<gene>
    <name evidence="6" type="ORF">C9I88_14080</name>
    <name evidence="7" type="ORF">C9J52_13610</name>
</gene>
<evidence type="ECO:0000256" key="5">
    <source>
        <dbReference type="SAM" id="Phobius"/>
    </source>
</evidence>
<feature type="transmembrane region" description="Helical" evidence="5">
    <location>
        <begin position="40"/>
        <end position="59"/>
    </location>
</feature>
<keyword evidence="2 5" id="KW-0812">Transmembrane</keyword>
<dbReference type="STRING" id="56192.UB38_12350"/>
<dbReference type="GeneID" id="93549818"/>
<reference evidence="6 9" key="1">
    <citation type="submission" date="2018-01" db="EMBL/GenBank/DDBJ databases">
        <title>Whole genome sequencing of Histamine producing bacteria.</title>
        <authorList>
            <person name="Butler K."/>
        </authorList>
    </citation>
    <scope>NUCLEOTIDE SEQUENCE [LARGE SCALE GENOMIC DNA]</scope>
    <source>
        <strain evidence="7 8">ATCC 51761</strain>
        <strain evidence="6 9">NCIMB 13481</strain>
    </source>
</reference>
<accession>A0A0D8PSC8</accession>
<protein>
    <submittedName>
        <fullName evidence="6">Disulfide bond formation protein B</fullName>
    </submittedName>
</protein>
<feature type="transmembrane region" description="Helical" evidence="5">
    <location>
        <begin position="143"/>
        <end position="162"/>
    </location>
</feature>
<feature type="transmembrane region" description="Helical" evidence="5">
    <location>
        <begin position="12"/>
        <end position="34"/>
    </location>
</feature>
<proteinExistence type="predicted"/>
<dbReference type="Proteomes" id="UP000241190">
    <property type="component" value="Unassembled WGS sequence"/>
</dbReference>
<dbReference type="GO" id="GO:0006457">
    <property type="term" value="P:protein folding"/>
    <property type="evidence" value="ECO:0007669"/>
    <property type="project" value="InterPro"/>
</dbReference>
<name>A0A0D8PSC8_9GAMM</name>
<dbReference type="OrthoDB" id="3711263at2"/>
<dbReference type="EMBL" id="PYOP01000023">
    <property type="protein sequence ID" value="PSW94222.1"/>
    <property type="molecule type" value="Genomic_DNA"/>
</dbReference>
<evidence type="ECO:0000256" key="4">
    <source>
        <dbReference type="ARBA" id="ARBA00023136"/>
    </source>
</evidence>
<organism evidence="6 9">
    <name type="scientific">Photobacterium iliopiscarium</name>
    <dbReference type="NCBI Taxonomy" id="56192"/>
    <lineage>
        <taxon>Bacteria</taxon>
        <taxon>Pseudomonadati</taxon>
        <taxon>Pseudomonadota</taxon>
        <taxon>Gammaproteobacteria</taxon>
        <taxon>Vibrionales</taxon>
        <taxon>Vibrionaceae</taxon>
        <taxon>Photobacterium</taxon>
    </lineage>
</organism>
<dbReference type="AlphaFoldDB" id="A0A0D8PSC8"/>
<dbReference type="SUPFAM" id="SSF158442">
    <property type="entry name" value="DsbB-like"/>
    <property type="match status" value="1"/>
</dbReference>
<dbReference type="Proteomes" id="UP000241954">
    <property type="component" value="Unassembled WGS sequence"/>
</dbReference>
<dbReference type="Pfam" id="PF02600">
    <property type="entry name" value="DsbB"/>
    <property type="match status" value="1"/>
</dbReference>
<evidence type="ECO:0000256" key="1">
    <source>
        <dbReference type="ARBA" id="ARBA00004141"/>
    </source>
</evidence>
<comment type="caution">
    <text evidence="6">The sequence shown here is derived from an EMBL/GenBank/DDBJ whole genome shotgun (WGS) entry which is preliminary data.</text>
</comment>
<keyword evidence="8" id="KW-1185">Reference proteome</keyword>
<keyword evidence="4 5" id="KW-0472">Membrane</keyword>
<evidence type="ECO:0000313" key="7">
    <source>
        <dbReference type="EMBL" id="PSW94222.1"/>
    </source>
</evidence>
<comment type="subcellular location">
    <subcellularLocation>
        <location evidence="1">Membrane</location>
        <topology evidence="1">Multi-pass membrane protein</topology>
    </subcellularLocation>
</comment>
<dbReference type="RefSeq" id="WP_045037493.1">
    <property type="nucleotide sequence ID" value="NZ_JZSR01000022.1"/>
</dbReference>
<evidence type="ECO:0000256" key="2">
    <source>
        <dbReference type="ARBA" id="ARBA00022692"/>
    </source>
</evidence>
<keyword evidence="3 5" id="KW-1133">Transmembrane helix</keyword>
<feature type="transmembrane region" description="Helical" evidence="5">
    <location>
        <begin position="104"/>
        <end position="123"/>
    </location>
</feature>
<dbReference type="GO" id="GO:0016020">
    <property type="term" value="C:membrane"/>
    <property type="evidence" value="ECO:0007669"/>
    <property type="project" value="UniProtKB-SubCell"/>
</dbReference>
<dbReference type="InterPro" id="IPR003752">
    <property type="entry name" value="DiS_bond_form_DsbB/BdbC"/>
</dbReference>
<dbReference type="Gene3D" id="1.20.1550.10">
    <property type="entry name" value="DsbB-like"/>
    <property type="match status" value="1"/>
</dbReference>
<dbReference type="EMBL" id="PYLW01000016">
    <property type="protein sequence ID" value="PSV94928.1"/>
    <property type="molecule type" value="Genomic_DNA"/>
</dbReference>